<dbReference type="GO" id="GO:0003677">
    <property type="term" value="F:DNA binding"/>
    <property type="evidence" value="ECO:0007669"/>
    <property type="project" value="UniProtKB-KW"/>
</dbReference>
<dbReference type="InterPro" id="IPR038488">
    <property type="entry name" value="Integrase_DNA-bd_sf"/>
</dbReference>
<accession>A0AAW8B4C5</accession>
<keyword evidence="4" id="KW-0233">DNA recombination</keyword>
<evidence type="ECO:0000256" key="4">
    <source>
        <dbReference type="ARBA" id="ARBA00023172"/>
    </source>
</evidence>
<dbReference type="InterPro" id="IPR053876">
    <property type="entry name" value="Phage_int_M"/>
</dbReference>
<dbReference type="EMBL" id="JAUUUU010000002">
    <property type="protein sequence ID" value="MDP1520599.1"/>
    <property type="molecule type" value="Genomic_DNA"/>
</dbReference>
<evidence type="ECO:0000256" key="2">
    <source>
        <dbReference type="ARBA" id="ARBA00022908"/>
    </source>
</evidence>
<dbReference type="AlphaFoldDB" id="A0AAW8B4C5"/>
<dbReference type="InterPro" id="IPR011010">
    <property type="entry name" value="DNA_brk_join_enz"/>
</dbReference>
<dbReference type="GO" id="GO:0006310">
    <property type="term" value="P:DNA recombination"/>
    <property type="evidence" value="ECO:0007669"/>
    <property type="project" value="UniProtKB-KW"/>
</dbReference>
<sequence>MPLTDVQVRQAKAKLKDYWLTDEKGLRLLVKPNGSKYWRLKYRFLDKQKTLAIGVYPAVSLKEARESTIEAKRQLAQGVDPSLLRKNEKQGVRINAQNSFASLAKEWWEHQKGTWKQDHANRVWGRLENDVLPYLGSQPIAEIHPQAIISVIRKIESRDALDVAARVLQDIGRVCRYAVQTGRLTQSPATELQGILKRRKTSHRDSLPREELPGFLNALDKYHEQGRLLTQLAIQLLVLTFVRSGELRGARWEEFNFETRVWRIPGDRMKMNTDHLVPLSSQAIDIIEQIQLVTGQYDLVFPSERNRHQSMSDNTMRRAIFKLGYDGKTAGKSKAVPHGFRATASSILNEEGFNPDAIERQLSHQERNGVRAAYTHHARYMDDRITMMQWWADYLDQIRSTSHKTALDK</sequence>
<keyword evidence="7" id="KW-1185">Reference proteome</keyword>
<gene>
    <name evidence="6" type="ORF">Q8A57_06410</name>
</gene>
<protein>
    <submittedName>
        <fullName evidence="6">Tyrosine-type recombinase/integrase</fullName>
    </submittedName>
</protein>
<dbReference type="PROSITE" id="PS51898">
    <property type="entry name" value="TYR_RECOMBINASE"/>
    <property type="match status" value="1"/>
</dbReference>
<dbReference type="InterPro" id="IPR013762">
    <property type="entry name" value="Integrase-like_cat_sf"/>
</dbReference>
<reference evidence="6" key="1">
    <citation type="journal article" date="2010" name="Int. J. Syst. Evol. Microbiol.">
        <title>Porticoccus litoralis gen. nov., sp. nov., a gammaproteobacterium isolated from the Yellow Sea.</title>
        <authorList>
            <person name="Oh H.M."/>
            <person name="Kim H."/>
            <person name="Kim K.M."/>
            <person name="Min G.S."/>
            <person name="Cho J.C."/>
        </authorList>
    </citation>
    <scope>NUCLEOTIDE SEQUENCE</scope>
    <source>
        <strain evidence="6">DSM 25064</strain>
    </source>
</reference>
<dbReference type="Gene3D" id="3.30.160.390">
    <property type="entry name" value="Integrase, DNA-binding domain"/>
    <property type="match status" value="1"/>
</dbReference>
<dbReference type="RefSeq" id="WP_305170144.1">
    <property type="nucleotide sequence ID" value="NZ_JAUUUU010000002.1"/>
</dbReference>
<keyword evidence="3" id="KW-0238">DNA-binding</keyword>
<dbReference type="CDD" id="cd00801">
    <property type="entry name" value="INT_P4_C"/>
    <property type="match status" value="1"/>
</dbReference>
<dbReference type="Proteomes" id="UP001178354">
    <property type="component" value="Unassembled WGS sequence"/>
</dbReference>
<comment type="similarity">
    <text evidence="1">Belongs to the 'phage' integrase family.</text>
</comment>
<dbReference type="InterPro" id="IPR010998">
    <property type="entry name" value="Integrase_recombinase_N"/>
</dbReference>
<keyword evidence="2" id="KW-0229">DNA integration</keyword>
<dbReference type="Gene3D" id="1.10.443.10">
    <property type="entry name" value="Intergrase catalytic core"/>
    <property type="match status" value="1"/>
</dbReference>
<evidence type="ECO:0000256" key="1">
    <source>
        <dbReference type="ARBA" id="ARBA00008857"/>
    </source>
</evidence>
<dbReference type="Gene3D" id="1.10.150.130">
    <property type="match status" value="1"/>
</dbReference>
<comment type="caution">
    <text evidence="6">The sequence shown here is derived from an EMBL/GenBank/DDBJ whole genome shotgun (WGS) entry which is preliminary data.</text>
</comment>
<dbReference type="Pfam" id="PF00589">
    <property type="entry name" value="Phage_integrase"/>
    <property type="match status" value="1"/>
</dbReference>
<dbReference type="SUPFAM" id="SSF56349">
    <property type="entry name" value="DNA breaking-rejoining enzymes"/>
    <property type="match status" value="1"/>
</dbReference>
<evidence type="ECO:0000313" key="7">
    <source>
        <dbReference type="Proteomes" id="UP001178354"/>
    </source>
</evidence>
<organism evidence="6 7">
    <name type="scientific">Porticoccus litoralis</name>
    <dbReference type="NCBI Taxonomy" id="434086"/>
    <lineage>
        <taxon>Bacteria</taxon>
        <taxon>Pseudomonadati</taxon>
        <taxon>Pseudomonadota</taxon>
        <taxon>Gammaproteobacteria</taxon>
        <taxon>Cellvibrionales</taxon>
        <taxon>Porticoccaceae</taxon>
        <taxon>Porticoccus</taxon>
    </lineage>
</organism>
<dbReference type="GO" id="GO:0015074">
    <property type="term" value="P:DNA integration"/>
    <property type="evidence" value="ECO:0007669"/>
    <property type="project" value="UniProtKB-KW"/>
</dbReference>
<proteinExistence type="inferred from homology"/>
<dbReference type="InterPro" id="IPR025166">
    <property type="entry name" value="Integrase_DNA_bind_dom"/>
</dbReference>
<dbReference type="Pfam" id="PF13356">
    <property type="entry name" value="Arm-DNA-bind_3"/>
    <property type="match status" value="1"/>
</dbReference>
<dbReference type="Pfam" id="PF22022">
    <property type="entry name" value="Phage_int_M"/>
    <property type="match status" value="1"/>
</dbReference>
<evidence type="ECO:0000256" key="3">
    <source>
        <dbReference type="ARBA" id="ARBA00023125"/>
    </source>
</evidence>
<dbReference type="PANTHER" id="PTHR30629:SF2">
    <property type="entry name" value="PROPHAGE INTEGRASE INTS-RELATED"/>
    <property type="match status" value="1"/>
</dbReference>
<dbReference type="InterPro" id="IPR050808">
    <property type="entry name" value="Phage_Integrase"/>
</dbReference>
<evidence type="ECO:0000313" key="6">
    <source>
        <dbReference type="EMBL" id="MDP1520599.1"/>
    </source>
</evidence>
<dbReference type="PANTHER" id="PTHR30629">
    <property type="entry name" value="PROPHAGE INTEGRASE"/>
    <property type="match status" value="1"/>
</dbReference>
<evidence type="ECO:0000259" key="5">
    <source>
        <dbReference type="PROSITE" id="PS51898"/>
    </source>
</evidence>
<reference evidence="6" key="2">
    <citation type="submission" date="2023-08" db="EMBL/GenBank/DDBJ databases">
        <authorList>
            <person name="Luo J."/>
        </authorList>
    </citation>
    <scope>NUCLEOTIDE SEQUENCE</scope>
    <source>
        <strain evidence="6">DSM 25064</strain>
    </source>
</reference>
<dbReference type="InterPro" id="IPR002104">
    <property type="entry name" value="Integrase_catalytic"/>
</dbReference>
<feature type="domain" description="Tyr recombinase" evidence="5">
    <location>
        <begin position="202"/>
        <end position="388"/>
    </location>
</feature>
<name>A0AAW8B4C5_9GAMM</name>